<dbReference type="GeneID" id="64692499"/>
<organism evidence="1 2">
    <name type="scientific">Suillus discolor</name>
    <dbReference type="NCBI Taxonomy" id="1912936"/>
    <lineage>
        <taxon>Eukaryota</taxon>
        <taxon>Fungi</taxon>
        <taxon>Dikarya</taxon>
        <taxon>Basidiomycota</taxon>
        <taxon>Agaricomycotina</taxon>
        <taxon>Agaricomycetes</taxon>
        <taxon>Agaricomycetidae</taxon>
        <taxon>Boletales</taxon>
        <taxon>Suillineae</taxon>
        <taxon>Suillaceae</taxon>
        <taxon>Suillus</taxon>
    </lineage>
</organism>
<dbReference type="RefSeq" id="XP_041285320.1">
    <property type="nucleotide sequence ID" value="XM_041430240.1"/>
</dbReference>
<feature type="non-terminal residue" evidence="1">
    <location>
        <position position="1"/>
    </location>
</feature>
<sequence>TVYPDIEFQGVEQGPSQSVLLTICFSGRLPTQIVEQNIPIQISISFAEDFTSPVVEAASMDLCSSTREASHLDGDVSLWSSHILKLATYISDNIQIPFLPLRRFNHFDWTMWAVLSKNIEGWLIDEVDSETQLWTWGRDAFWLAFIAAYPLFPKGIWPKWNPRIPLEGVFVERWLEQSGD</sequence>
<gene>
    <name evidence="1" type="ORF">F5147DRAFT_541346</name>
</gene>
<dbReference type="Proteomes" id="UP000823399">
    <property type="component" value="Unassembled WGS sequence"/>
</dbReference>
<name>A0A9P7ES70_9AGAM</name>
<feature type="non-terminal residue" evidence="1">
    <location>
        <position position="180"/>
    </location>
</feature>
<protein>
    <submittedName>
        <fullName evidence="1">Uncharacterized protein</fullName>
    </submittedName>
</protein>
<dbReference type="OrthoDB" id="3169660at2759"/>
<keyword evidence="2" id="KW-1185">Reference proteome</keyword>
<evidence type="ECO:0000313" key="1">
    <source>
        <dbReference type="EMBL" id="KAG2087714.1"/>
    </source>
</evidence>
<reference evidence="1" key="1">
    <citation type="journal article" date="2020" name="New Phytol.">
        <title>Comparative genomics reveals dynamic genome evolution in host specialist ectomycorrhizal fungi.</title>
        <authorList>
            <person name="Lofgren L.A."/>
            <person name="Nguyen N.H."/>
            <person name="Vilgalys R."/>
            <person name="Ruytinx J."/>
            <person name="Liao H.L."/>
            <person name="Branco S."/>
            <person name="Kuo A."/>
            <person name="LaButti K."/>
            <person name="Lipzen A."/>
            <person name="Andreopoulos W."/>
            <person name="Pangilinan J."/>
            <person name="Riley R."/>
            <person name="Hundley H."/>
            <person name="Na H."/>
            <person name="Barry K."/>
            <person name="Grigoriev I.V."/>
            <person name="Stajich J.E."/>
            <person name="Kennedy P.G."/>
        </authorList>
    </citation>
    <scope>NUCLEOTIDE SEQUENCE</scope>
    <source>
        <strain evidence="1">FC423</strain>
    </source>
</reference>
<evidence type="ECO:0000313" key="2">
    <source>
        <dbReference type="Proteomes" id="UP000823399"/>
    </source>
</evidence>
<dbReference type="AlphaFoldDB" id="A0A9P7ES70"/>
<proteinExistence type="predicted"/>
<accession>A0A9P7ES70</accession>
<dbReference type="EMBL" id="JABBWM010000129">
    <property type="protein sequence ID" value="KAG2087714.1"/>
    <property type="molecule type" value="Genomic_DNA"/>
</dbReference>
<comment type="caution">
    <text evidence="1">The sequence shown here is derived from an EMBL/GenBank/DDBJ whole genome shotgun (WGS) entry which is preliminary data.</text>
</comment>